<dbReference type="SUPFAM" id="SSF50814">
    <property type="entry name" value="Lipocalins"/>
    <property type="match status" value="1"/>
</dbReference>
<organism evidence="6 7">
    <name type="scientific">Brachionus calyciflorus</name>
    <dbReference type="NCBI Taxonomy" id="104777"/>
    <lineage>
        <taxon>Eukaryota</taxon>
        <taxon>Metazoa</taxon>
        <taxon>Spiralia</taxon>
        <taxon>Gnathifera</taxon>
        <taxon>Rotifera</taxon>
        <taxon>Eurotatoria</taxon>
        <taxon>Monogononta</taxon>
        <taxon>Pseudotrocha</taxon>
        <taxon>Ploima</taxon>
        <taxon>Brachionidae</taxon>
        <taxon>Brachionus</taxon>
    </lineage>
</organism>
<gene>
    <name evidence="6" type="ORF">OXX778_LOCUS21493</name>
</gene>
<proteinExistence type="inferred from homology"/>
<name>A0A814PMT5_9BILA</name>
<dbReference type="Pfam" id="PF08212">
    <property type="entry name" value="Lipocalin_2"/>
    <property type="match status" value="1"/>
</dbReference>
<evidence type="ECO:0000313" key="7">
    <source>
        <dbReference type="Proteomes" id="UP000663879"/>
    </source>
</evidence>
<dbReference type="EMBL" id="CAJNOC010007991">
    <property type="protein sequence ID" value="CAF1108155.1"/>
    <property type="molecule type" value="Genomic_DNA"/>
</dbReference>
<dbReference type="GO" id="GO:0000302">
    <property type="term" value="P:response to reactive oxygen species"/>
    <property type="evidence" value="ECO:0007669"/>
    <property type="project" value="TreeGrafter"/>
</dbReference>
<accession>A0A814PMT5</accession>
<dbReference type="Gene3D" id="2.40.128.20">
    <property type="match status" value="1"/>
</dbReference>
<evidence type="ECO:0000256" key="4">
    <source>
        <dbReference type="PIRNR" id="PIRNR036893"/>
    </source>
</evidence>
<dbReference type="InterPro" id="IPR000566">
    <property type="entry name" value="Lipocln_cytosolic_FA-bd_dom"/>
</dbReference>
<reference evidence="6" key="1">
    <citation type="submission" date="2021-02" db="EMBL/GenBank/DDBJ databases">
        <authorList>
            <person name="Nowell W R."/>
        </authorList>
    </citation>
    <scope>NUCLEOTIDE SEQUENCE</scope>
    <source>
        <strain evidence="6">Ploen Becks lab</strain>
    </source>
</reference>
<dbReference type="InterPro" id="IPR022271">
    <property type="entry name" value="Lipocalin_ApoD"/>
</dbReference>
<dbReference type="GO" id="GO:0006629">
    <property type="term" value="P:lipid metabolic process"/>
    <property type="evidence" value="ECO:0007669"/>
    <property type="project" value="TreeGrafter"/>
</dbReference>
<dbReference type="InterPro" id="IPR003057">
    <property type="entry name" value="Invtbrt_color"/>
</dbReference>
<keyword evidence="7" id="KW-1185">Reference proteome</keyword>
<dbReference type="PANTHER" id="PTHR10612:SF62">
    <property type="entry name" value="LIPOCALIN_CYTOSOLIC FATTY-ACID BINDING DOMAIN-CONTAINING PROTEIN"/>
    <property type="match status" value="1"/>
</dbReference>
<evidence type="ECO:0000256" key="1">
    <source>
        <dbReference type="ARBA" id="ARBA00006889"/>
    </source>
</evidence>
<evidence type="ECO:0000313" key="6">
    <source>
        <dbReference type="EMBL" id="CAF1108155.1"/>
    </source>
</evidence>
<dbReference type="PRINTS" id="PR01273">
    <property type="entry name" value="INVTBRTCOLOR"/>
</dbReference>
<dbReference type="GO" id="GO:0008289">
    <property type="term" value="F:lipid binding"/>
    <property type="evidence" value="ECO:0007669"/>
    <property type="project" value="UniProtKB-KW"/>
</dbReference>
<feature type="signal peptide" evidence="4">
    <location>
        <begin position="1"/>
        <end position="18"/>
    </location>
</feature>
<dbReference type="Proteomes" id="UP000663879">
    <property type="component" value="Unassembled WGS sequence"/>
</dbReference>
<feature type="chain" id="PRO_5033202568" description="Lipocalin/cytosolic fatty-acid binding domain-containing protein" evidence="4">
    <location>
        <begin position="19"/>
        <end position="191"/>
    </location>
</feature>
<protein>
    <recommendedName>
        <fullName evidence="5">Lipocalin/cytosolic fatty-acid binding domain-containing protein</fullName>
    </recommendedName>
</protein>
<dbReference type="OrthoDB" id="565904at2759"/>
<dbReference type="InterPro" id="IPR012674">
    <property type="entry name" value="Calycin"/>
</dbReference>
<dbReference type="GO" id="GO:0031409">
    <property type="term" value="F:pigment binding"/>
    <property type="evidence" value="ECO:0007669"/>
    <property type="project" value="InterPro"/>
</dbReference>
<sequence length="191" mass="21198">MNKSFIIIVLSLAVMAKAELSTSCPASPIMTNFDASRYVGKWYEIEKLSAGFEDNLKCIYAVYTPVNGSFIQVQNNGLNSLTGKPDVINGYAYVPNANTPNHLLVVLKVPISGFFIERTGKYDVWATDYQTYSLVYSCQIVPPTNRKIENVFILSRTRTLDSAILDNLKSMLASKGFNISQLSVTTQDCDI</sequence>
<evidence type="ECO:0000256" key="3">
    <source>
        <dbReference type="ARBA" id="ARBA00023157"/>
    </source>
</evidence>
<keyword evidence="2" id="KW-0446">Lipid-binding</keyword>
<keyword evidence="3" id="KW-1015">Disulfide bond</keyword>
<evidence type="ECO:0000256" key="2">
    <source>
        <dbReference type="ARBA" id="ARBA00023121"/>
    </source>
</evidence>
<dbReference type="AlphaFoldDB" id="A0A814PMT5"/>
<keyword evidence="4" id="KW-0732">Signal</keyword>
<dbReference type="PROSITE" id="PS00213">
    <property type="entry name" value="LIPOCALIN"/>
    <property type="match status" value="1"/>
</dbReference>
<comment type="caution">
    <text evidence="6">The sequence shown here is derived from an EMBL/GenBank/DDBJ whole genome shotgun (WGS) entry which is preliminary data.</text>
</comment>
<evidence type="ECO:0000259" key="5">
    <source>
        <dbReference type="Pfam" id="PF08212"/>
    </source>
</evidence>
<dbReference type="GO" id="GO:0005737">
    <property type="term" value="C:cytoplasm"/>
    <property type="evidence" value="ECO:0007669"/>
    <property type="project" value="TreeGrafter"/>
</dbReference>
<dbReference type="PANTHER" id="PTHR10612">
    <property type="entry name" value="APOLIPOPROTEIN D"/>
    <property type="match status" value="1"/>
</dbReference>
<dbReference type="PIRSF" id="PIRSF036893">
    <property type="entry name" value="Lipocalin_ApoD"/>
    <property type="match status" value="1"/>
</dbReference>
<comment type="similarity">
    <text evidence="1 4">Belongs to the calycin superfamily. Lipocalin family.</text>
</comment>
<feature type="domain" description="Lipocalin/cytosolic fatty-acid binding" evidence="5">
    <location>
        <begin position="34"/>
        <end position="187"/>
    </location>
</feature>
<dbReference type="InterPro" id="IPR022272">
    <property type="entry name" value="Lipocalin_CS"/>
</dbReference>